<dbReference type="AlphaFoldDB" id="A0A8T0DJN7"/>
<keyword evidence="1" id="KW-0812">Transmembrane</keyword>
<keyword evidence="3" id="KW-1185">Reference proteome</keyword>
<keyword evidence="1" id="KW-0472">Membrane</keyword>
<dbReference type="EMBL" id="JTDF01004121">
    <property type="protein sequence ID" value="KAF8567188.1"/>
    <property type="molecule type" value="Genomic_DNA"/>
</dbReference>
<evidence type="ECO:0000313" key="3">
    <source>
        <dbReference type="Proteomes" id="UP000699462"/>
    </source>
</evidence>
<evidence type="ECO:0000256" key="1">
    <source>
        <dbReference type="SAM" id="Phobius"/>
    </source>
</evidence>
<protein>
    <submittedName>
        <fullName evidence="2">Uncharacterized protein</fullName>
    </submittedName>
</protein>
<dbReference type="Proteomes" id="UP000699462">
    <property type="component" value="Unassembled WGS sequence"/>
</dbReference>
<dbReference type="OrthoDB" id="10340616at2759"/>
<name>A0A8T0DJN7_9TREM</name>
<accession>A0A8T0DJN7</accession>
<sequence>MHFNEKRIVLPPHSNRHNLRRSSSSNLHIKDSLCYWLSRYTIRQHVCAGSAEKMNDSSYYILIATVSITGILVGCFGLLFLMVCLPWRRCCSHKPHTPDGHRHELETGQQITPPPYYECWDEELPPAYKDVQLFRTEACNSNSSQEHVDCTSVNGENETATPCSLPPEYDSAECTGDMGDFDAD</sequence>
<gene>
    <name evidence="2" type="ORF">P879_06107</name>
</gene>
<proteinExistence type="predicted"/>
<evidence type="ECO:0000313" key="2">
    <source>
        <dbReference type="EMBL" id="KAF8567188.1"/>
    </source>
</evidence>
<reference evidence="2 3" key="1">
    <citation type="submission" date="2019-07" db="EMBL/GenBank/DDBJ databases">
        <title>Annotation for the trematode Paragonimus westermani.</title>
        <authorList>
            <person name="Choi Y.-J."/>
        </authorList>
    </citation>
    <scope>NUCLEOTIDE SEQUENCE [LARGE SCALE GENOMIC DNA]</scope>
    <source>
        <strain evidence="2">180907_Pwestermani</strain>
    </source>
</reference>
<organism evidence="2 3">
    <name type="scientific">Paragonimus westermani</name>
    <dbReference type="NCBI Taxonomy" id="34504"/>
    <lineage>
        <taxon>Eukaryota</taxon>
        <taxon>Metazoa</taxon>
        <taxon>Spiralia</taxon>
        <taxon>Lophotrochozoa</taxon>
        <taxon>Platyhelminthes</taxon>
        <taxon>Trematoda</taxon>
        <taxon>Digenea</taxon>
        <taxon>Plagiorchiida</taxon>
        <taxon>Troglotremata</taxon>
        <taxon>Troglotrematidae</taxon>
        <taxon>Paragonimus</taxon>
    </lineage>
</organism>
<keyword evidence="1" id="KW-1133">Transmembrane helix</keyword>
<comment type="caution">
    <text evidence="2">The sequence shown here is derived from an EMBL/GenBank/DDBJ whole genome shotgun (WGS) entry which is preliminary data.</text>
</comment>
<feature type="transmembrane region" description="Helical" evidence="1">
    <location>
        <begin position="59"/>
        <end position="85"/>
    </location>
</feature>